<dbReference type="PANTHER" id="PTHR19321:SF46">
    <property type="match status" value="1"/>
</dbReference>
<dbReference type="GO" id="GO:0000226">
    <property type="term" value="P:microtubule cytoskeleton organization"/>
    <property type="evidence" value="ECO:0007669"/>
    <property type="project" value="InterPro"/>
</dbReference>
<keyword evidence="2" id="KW-0493">Microtubule</keyword>
<evidence type="ECO:0000256" key="2">
    <source>
        <dbReference type="ARBA" id="ARBA00022701"/>
    </source>
</evidence>
<evidence type="ECO:0000313" key="6">
    <source>
        <dbReference type="Proteomes" id="UP000275267"/>
    </source>
</evidence>
<proteinExistence type="inferred from homology"/>
<dbReference type="OrthoDB" id="10596570at2759"/>
<sequence length="316" mass="35317">MEDTSRLKCLCSVLGLDSKKILQDQVDGSVDNIDNWVEDGLSDKITNCLASAVHELSKIKSERFIQLKEMASRMVLYWSVLSTHLQENCDFLSILHYAEVEAEAKITEYHALSVDSIQAVEKELGRLEKQMDDLISKKKSKLDQIFQRTHLKPTSVGTGFSDSYTAFEQLKLEISKAKTLSSIRNDMVTRIELLQSVNEEIAWSLNSNFSTEIDVSKIANKMEEIWISRQQEDHNGLLGIGSRGRDDPIDLDVEAVDITQLAIPRKRRTKMEIVQPLPPPPPLQVMSDGDDSMASGGNCSDPNDPGYDPGDSNESG</sequence>
<name>A0A3L6T0A0_PANMI</name>
<dbReference type="EMBL" id="PQIB02000003">
    <property type="protein sequence ID" value="RLN30073.1"/>
    <property type="molecule type" value="Genomic_DNA"/>
</dbReference>
<comment type="similarity">
    <text evidence="1">Belongs to the MAP65/ASE1 family.</text>
</comment>
<dbReference type="InterPro" id="IPR007145">
    <property type="entry name" value="MAP65_Ase1_PRC1"/>
</dbReference>
<evidence type="ECO:0000256" key="3">
    <source>
        <dbReference type="SAM" id="Coils"/>
    </source>
</evidence>
<keyword evidence="6" id="KW-1185">Reference proteome</keyword>
<dbReference type="PANTHER" id="PTHR19321">
    <property type="entry name" value="PROTEIN REGULATOR OF CYTOKINESIS 1 PRC1-RELATED"/>
    <property type="match status" value="1"/>
</dbReference>
<dbReference type="GO" id="GO:0005874">
    <property type="term" value="C:microtubule"/>
    <property type="evidence" value="ECO:0007669"/>
    <property type="project" value="UniProtKB-KW"/>
</dbReference>
<organism evidence="5 6">
    <name type="scientific">Panicum miliaceum</name>
    <name type="common">Proso millet</name>
    <name type="synonym">Broomcorn millet</name>
    <dbReference type="NCBI Taxonomy" id="4540"/>
    <lineage>
        <taxon>Eukaryota</taxon>
        <taxon>Viridiplantae</taxon>
        <taxon>Streptophyta</taxon>
        <taxon>Embryophyta</taxon>
        <taxon>Tracheophyta</taxon>
        <taxon>Spermatophyta</taxon>
        <taxon>Magnoliopsida</taxon>
        <taxon>Liliopsida</taxon>
        <taxon>Poales</taxon>
        <taxon>Poaceae</taxon>
        <taxon>PACMAD clade</taxon>
        <taxon>Panicoideae</taxon>
        <taxon>Panicodae</taxon>
        <taxon>Paniceae</taxon>
        <taxon>Panicinae</taxon>
        <taxon>Panicum</taxon>
        <taxon>Panicum sect. Panicum</taxon>
    </lineage>
</organism>
<dbReference type="STRING" id="4540.A0A3L6T0A0"/>
<protein>
    <submittedName>
        <fullName evidence="5">Uncharacterized protein</fullName>
    </submittedName>
</protein>
<evidence type="ECO:0000256" key="4">
    <source>
        <dbReference type="SAM" id="MobiDB-lite"/>
    </source>
</evidence>
<reference evidence="6" key="1">
    <citation type="journal article" date="2019" name="Nat. Commun.">
        <title>The genome of broomcorn millet.</title>
        <authorList>
            <person name="Zou C."/>
            <person name="Miki D."/>
            <person name="Li D."/>
            <person name="Tang Q."/>
            <person name="Xiao L."/>
            <person name="Rajput S."/>
            <person name="Deng P."/>
            <person name="Jia W."/>
            <person name="Huang R."/>
            <person name="Zhang M."/>
            <person name="Sun Y."/>
            <person name="Hu J."/>
            <person name="Fu X."/>
            <person name="Schnable P.S."/>
            <person name="Li F."/>
            <person name="Zhang H."/>
            <person name="Feng B."/>
            <person name="Zhu X."/>
            <person name="Liu R."/>
            <person name="Schnable J.C."/>
            <person name="Zhu J.-K."/>
            <person name="Zhang H."/>
        </authorList>
    </citation>
    <scope>NUCLEOTIDE SEQUENCE [LARGE SCALE GENOMIC DNA]</scope>
</reference>
<feature type="coiled-coil region" evidence="3">
    <location>
        <begin position="117"/>
        <end position="144"/>
    </location>
</feature>
<evidence type="ECO:0000256" key="1">
    <source>
        <dbReference type="ARBA" id="ARBA00006187"/>
    </source>
</evidence>
<dbReference type="AlphaFoldDB" id="A0A3L6T0A0"/>
<dbReference type="Pfam" id="PF03999">
    <property type="entry name" value="MAP65_ASE1"/>
    <property type="match status" value="1"/>
</dbReference>
<dbReference type="Proteomes" id="UP000275267">
    <property type="component" value="Unassembled WGS sequence"/>
</dbReference>
<dbReference type="GO" id="GO:0008017">
    <property type="term" value="F:microtubule binding"/>
    <property type="evidence" value="ECO:0007669"/>
    <property type="project" value="InterPro"/>
</dbReference>
<comment type="caution">
    <text evidence="5">The sequence shown here is derived from an EMBL/GenBank/DDBJ whole genome shotgun (WGS) entry which is preliminary data.</text>
</comment>
<gene>
    <name evidence="5" type="ORF">C2845_PM05G30850</name>
</gene>
<keyword evidence="3" id="KW-0175">Coiled coil</keyword>
<feature type="region of interest" description="Disordered" evidence="4">
    <location>
        <begin position="270"/>
        <end position="316"/>
    </location>
</feature>
<evidence type="ECO:0000313" key="5">
    <source>
        <dbReference type="EMBL" id="RLN30073.1"/>
    </source>
</evidence>
<accession>A0A3L6T0A0</accession>